<organism evidence="4 5">
    <name type="scientific">Candidatus Caccoplasma merdipullorum</name>
    <dbReference type="NCBI Taxonomy" id="2840718"/>
    <lineage>
        <taxon>Bacteria</taxon>
        <taxon>Pseudomonadati</taxon>
        <taxon>Bacteroidota</taxon>
        <taxon>Bacteroidia</taxon>
        <taxon>Bacteroidales</taxon>
        <taxon>Bacteroidaceae</taxon>
        <taxon>Bacteroidaceae incertae sedis</taxon>
        <taxon>Candidatus Caccoplasma</taxon>
    </lineage>
</organism>
<dbReference type="PANTHER" id="PTHR37299:SF1">
    <property type="entry name" value="STAGE 0 SPORULATION PROTEIN A HOMOLOG"/>
    <property type="match status" value="1"/>
</dbReference>
<evidence type="ECO:0000259" key="2">
    <source>
        <dbReference type="PROSITE" id="PS50110"/>
    </source>
</evidence>
<dbReference type="GO" id="GO:0000156">
    <property type="term" value="F:phosphorelay response regulator activity"/>
    <property type="evidence" value="ECO:0007669"/>
    <property type="project" value="InterPro"/>
</dbReference>
<proteinExistence type="predicted"/>
<dbReference type="SMART" id="SM00448">
    <property type="entry name" value="REC"/>
    <property type="match status" value="1"/>
</dbReference>
<feature type="domain" description="Response regulatory" evidence="2">
    <location>
        <begin position="2"/>
        <end position="115"/>
    </location>
</feature>
<dbReference type="InterPro" id="IPR011006">
    <property type="entry name" value="CheY-like_superfamily"/>
</dbReference>
<protein>
    <submittedName>
        <fullName evidence="4">Response regulator transcription factor</fullName>
    </submittedName>
</protein>
<dbReference type="InterPro" id="IPR007492">
    <property type="entry name" value="LytTR_DNA-bd_dom"/>
</dbReference>
<comment type="caution">
    <text evidence="4">The sequence shown here is derived from an EMBL/GenBank/DDBJ whole genome shotgun (WGS) entry which is preliminary data.</text>
</comment>
<dbReference type="PROSITE" id="PS50930">
    <property type="entry name" value="HTH_LYTTR"/>
    <property type="match status" value="1"/>
</dbReference>
<dbReference type="Pfam" id="PF00072">
    <property type="entry name" value="Response_reg"/>
    <property type="match status" value="1"/>
</dbReference>
<dbReference type="InterPro" id="IPR046947">
    <property type="entry name" value="LytR-like"/>
</dbReference>
<evidence type="ECO:0000313" key="5">
    <source>
        <dbReference type="Proteomes" id="UP000823636"/>
    </source>
</evidence>
<gene>
    <name evidence="4" type="ORF">IAC54_07800</name>
</gene>
<dbReference type="AlphaFoldDB" id="A0A9D9E379"/>
<dbReference type="EMBL" id="JADIMW010000081">
    <property type="protein sequence ID" value="MBO8438782.1"/>
    <property type="molecule type" value="Genomic_DNA"/>
</dbReference>
<feature type="modified residue" description="4-aspartylphosphate" evidence="1">
    <location>
        <position position="55"/>
    </location>
</feature>
<keyword evidence="1" id="KW-0597">Phosphoprotein</keyword>
<dbReference type="Proteomes" id="UP000823636">
    <property type="component" value="Unassembled WGS sequence"/>
</dbReference>
<dbReference type="GO" id="GO:0003677">
    <property type="term" value="F:DNA binding"/>
    <property type="evidence" value="ECO:0007669"/>
    <property type="project" value="InterPro"/>
</dbReference>
<dbReference type="InterPro" id="IPR001789">
    <property type="entry name" value="Sig_transdc_resp-reg_receiver"/>
</dbReference>
<dbReference type="SMART" id="SM00850">
    <property type="entry name" value="LytTR"/>
    <property type="match status" value="1"/>
</dbReference>
<dbReference type="PROSITE" id="PS50110">
    <property type="entry name" value="RESPONSE_REGULATORY"/>
    <property type="match status" value="1"/>
</dbReference>
<evidence type="ECO:0000313" key="4">
    <source>
        <dbReference type="EMBL" id="MBO8438782.1"/>
    </source>
</evidence>
<evidence type="ECO:0000256" key="1">
    <source>
        <dbReference type="PROSITE-ProRule" id="PRU00169"/>
    </source>
</evidence>
<dbReference type="SUPFAM" id="SSF52172">
    <property type="entry name" value="CheY-like"/>
    <property type="match status" value="1"/>
</dbReference>
<dbReference type="FunFam" id="3.40.50.2300:FF:000361">
    <property type="entry name" value="Two-component system response regulator"/>
    <property type="match status" value="1"/>
</dbReference>
<reference evidence="4" key="1">
    <citation type="submission" date="2020-10" db="EMBL/GenBank/DDBJ databases">
        <authorList>
            <person name="Gilroy R."/>
        </authorList>
    </citation>
    <scope>NUCLEOTIDE SEQUENCE</scope>
    <source>
        <strain evidence="4">G3-4614</strain>
    </source>
</reference>
<dbReference type="Gene3D" id="3.40.50.2300">
    <property type="match status" value="1"/>
</dbReference>
<name>A0A9D9E379_9BACT</name>
<feature type="domain" description="HTH LytTR-type" evidence="3">
    <location>
        <begin position="148"/>
        <end position="255"/>
    </location>
</feature>
<sequence>MKCVIVEDEYAAAMSLSALIKENVPDMDVVAVLQSVEESIEWFGANPSPDMAFMDIHLADGSSFSIFSKVEITCPVIFTTAYDQYALRAFEVNSIDYLLKPVGKENLLRAVEKYRRLTAAGQEPELYAEVMKRLMSDMRNKATYKSALLIPSGEKLIPLPVKEIAYIYTENKIVRIVCNDEREIYIDRPLDELYSMLDPHNFYRANRQYIISRDSVRDLSLWFNGRLSVNLTVKTPEKIVVSRANAADFKKWVSD</sequence>
<dbReference type="PANTHER" id="PTHR37299">
    <property type="entry name" value="TRANSCRIPTIONAL REGULATOR-RELATED"/>
    <property type="match status" value="1"/>
</dbReference>
<reference evidence="4" key="2">
    <citation type="journal article" date="2021" name="PeerJ">
        <title>Extensive microbial diversity within the chicken gut microbiome revealed by metagenomics and culture.</title>
        <authorList>
            <person name="Gilroy R."/>
            <person name="Ravi A."/>
            <person name="Getino M."/>
            <person name="Pursley I."/>
            <person name="Horton D.L."/>
            <person name="Alikhan N.F."/>
            <person name="Baker D."/>
            <person name="Gharbi K."/>
            <person name="Hall N."/>
            <person name="Watson M."/>
            <person name="Adriaenssens E.M."/>
            <person name="Foster-Nyarko E."/>
            <person name="Jarju S."/>
            <person name="Secka A."/>
            <person name="Antonio M."/>
            <person name="Oren A."/>
            <person name="Chaudhuri R.R."/>
            <person name="La Ragione R."/>
            <person name="Hildebrand F."/>
            <person name="Pallen M.J."/>
        </authorList>
    </citation>
    <scope>NUCLEOTIDE SEQUENCE</scope>
    <source>
        <strain evidence="4">G3-4614</strain>
    </source>
</reference>
<dbReference type="Pfam" id="PF04397">
    <property type="entry name" value="LytTR"/>
    <property type="match status" value="1"/>
</dbReference>
<accession>A0A9D9E379</accession>
<evidence type="ECO:0000259" key="3">
    <source>
        <dbReference type="PROSITE" id="PS50930"/>
    </source>
</evidence>
<dbReference type="Gene3D" id="2.40.50.1020">
    <property type="entry name" value="LytTr DNA-binding domain"/>
    <property type="match status" value="1"/>
</dbReference>